<dbReference type="InParanoid" id="A0A409VLU1"/>
<dbReference type="InterPro" id="IPR003673">
    <property type="entry name" value="CoA-Trfase_fam_III"/>
</dbReference>
<dbReference type="PANTHER" id="PTHR48229">
    <property type="entry name" value="CAIB/BAIF FAMILY ENZYME (AFU_ORTHOLOGUE AFUA_1G05360)-RELATED"/>
    <property type="match status" value="1"/>
</dbReference>
<comment type="caution">
    <text evidence="2">The sequence shown here is derived from an EMBL/GenBank/DDBJ whole genome shotgun (WGS) entry which is preliminary data.</text>
</comment>
<gene>
    <name evidence="2" type="ORF">CVT24_011558</name>
</gene>
<reference evidence="2 3" key="1">
    <citation type="journal article" date="2018" name="Evol. Lett.">
        <title>Horizontal gene cluster transfer increased hallucinogenic mushroom diversity.</title>
        <authorList>
            <person name="Reynolds H.T."/>
            <person name="Vijayakumar V."/>
            <person name="Gluck-Thaler E."/>
            <person name="Korotkin H.B."/>
            <person name="Matheny P.B."/>
            <person name="Slot J.C."/>
        </authorList>
    </citation>
    <scope>NUCLEOTIDE SEQUENCE [LARGE SCALE GENOMIC DNA]</scope>
    <source>
        <strain evidence="2 3">2629</strain>
    </source>
</reference>
<protein>
    <submittedName>
        <fullName evidence="2">Uncharacterized protein</fullName>
    </submittedName>
</protein>
<sequence length="599" mass="66613">MSNYSVPVEARKLFFDGIIHNPLHSSLNLPPEIEEAASFVHYVGGHHPVVPVIWRFAEGISAMKGFQASMLNLLLKRKYGLDFQRIEINTDHATLFITAVLLSSIDPNGENVTIHDQPNLYKYIATEQKSGVLSGTKYQTACTNIYRTKEGRFFYLHGNLNPAITQSALGLPTDSCAELSMEEAKSMYADKVSQLTSDELEYLMNDQNRQCGTTCLSPVEYQNSVHGRANAHVGLHEIHHIPNENQRPTWWNDKGTHSLADGPLRPLKGLKVVELSRIIAGPTVSRELAELGASVMRITSPNVPDTNDLIIDLGWGKWNAHLDLRKPEDRETLKELIMEADVVVDGYRPGVLAKYGFGKEDVLEMTRGRERGIIIARVNCYGWNGPFIGRGGWVQISDANCGMSHEYGKALGVDGPVGPVFPSADYSTGVAGATGVLQAIIQRGAKGGSYVVDVALNYYCQWMINSCSTYPPEIWRSLRASYPTLNFEPSDSMMFKMATFTLRLMQQQSDSDWDHIPDQDSDHDGQSMGISALRGGKRIFNPEFFEVRENKAIGKEVKRVKPILKFVDGGVELGYNVGFRGNGVDKARWPEDLMVEVVQ</sequence>
<dbReference type="EMBL" id="NHTK01006026">
    <property type="protein sequence ID" value="PPQ67239.1"/>
    <property type="molecule type" value="Genomic_DNA"/>
</dbReference>
<proteinExistence type="inferred from homology"/>
<dbReference type="SUPFAM" id="SSF89796">
    <property type="entry name" value="CoA-transferase family III (CaiB/BaiF)"/>
    <property type="match status" value="2"/>
</dbReference>
<dbReference type="AlphaFoldDB" id="A0A409VLU1"/>
<dbReference type="Pfam" id="PF02515">
    <property type="entry name" value="CoA_transf_3"/>
    <property type="match status" value="1"/>
</dbReference>
<comment type="similarity">
    <text evidence="1">Belongs to the CoA-transferase III family.</text>
</comment>
<evidence type="ECO:0000256" key="1">
    <source>
        <dbReference type="ARBA" id="ARBA00008383"/>
    </source>
</evidence>
<evidence type="ECO:0000313" key="2">
    <source>
        <dbReference type="EMBL" id="PPQ67239.1"/>
    </source>
</evidence>
<dbReference type="Proteomes" id="UP000284842">
    <property type="component" value="Unassembled WGS sequence"/>
</dbReference>
<dbReference type="OrthoDB" id="2308815at2759"/>
<dbReference type="GO" id="GO:0003824">
    <property type="term" value="F:catalytic activity"/>
    <property type="evidence" value="ECO:0007669"/>
    <property type="project" value="InterPro"/>
</dbReference>
<dbReference type="PANTHER" id="PTHR48229:SF2">
    <property type="entry name" value="CAIB_BAIF FAMILY PROTEIN"/>
    <property type="match status" value="1"/>
</dbReference>
<dbReference type="STRING" id="181874.A0A409VLU1"/>
<dbReference type="InterPro" id="IPR052985">
    <property type="entry name" value="CoA-trans_III_biosynth/detox"/>
</dbReference>
<organism evidence="2 3">
    <name type="scientific">Panaeolus cyanescens</name>
    <dbReference type="NCBI Taxonomy" id="181874"/>
    <lineage>
        <taxon>Eukaryota</taxon>
        <taxon>Fungi</taxon>
        <taxon>Dikarya</taxon>
        <taxon>Basidiomycota</taxon>
        <taxon>Agaricomycotina</taxon>
        <taxon>Agaricomycetes</taxon>
        <taxon>Agaricomycetidae</taxon>
        <taxon>Agaricales</taxon>
        <taxon>Agaricineae</taxon>
        <taxon>Galeropsidaceae</taxon>
        <taxon>Panaeolus</taxon>
    </lineage>
</organism>
<dbReference type="InterPro" id="IPR023606">
    <property type="entry name" value="CoA-Trfase_III_dom_1_sf"/>
</dbReference>
<accession>A0A409VLU1</accession>
<dbReference type="Gene3D" id="3.40.50.10540">
    <property type="entry name" value="Crotonobetainyl-coa:carnitine coa-transferase, domain 1"/>
    <property type="match status" value="1"/>
</dbReference>
<evidence type="ECO:0000313" key="3">
    <source>
        <dbReference type="Proteomes" id="UP000284842"/>
    </source>
</evidence>
<keyword evidence="3" id="KW-1185">Reference proteome</keyword>
<name>A0A409VLU1_9AGAR</name>